<feature type="domain" description="Reverse transcriptase" evidence="1">
    <location>
        <begin position="357"/>
        <end position="436"/>
    </location>
</feature>
<dbReference type="InterPro" id="IPR000477">
    <property type="entry name" value="RT_dom"/>
</dbReference>
<evidence type="ECO:0000313" key="2">
    <source>
        <dbReference type="EMBL" id="KAJ4426939.1"/>
    </source>
</evidence>
<organism evidence="2 3">
    <name type="scientific">Periplaneta americana</name>
    <name type="common">American cockroach</name>
    <name type="synonym">Blatta americana</name>
    <dbReference type="NCBI Taxonomy" id="6978"/>
    <lineage>
        <taxon>Eukaryota</taxon>
        <taxon>Metazoa</taxon>
        <taxon>Ecdysozoa</taxon>
        <taxon>Arthropoda</taxon>
        <taxon>Hexapoda</taxon>
        <taxon>Insecta</taxon>
        <taxon>Pterygota</taxon>
        <taxon>Neoptera</taxon>
        <taxon>Polyneoptera</taxon>
        <taxon>Dictyoptera</taxon>
        <taxon>Blattodea</taxon>
        <taxon>Blattoidea</taxon>
        <taxon>Blattidae</taxon>
        <taxon>Blattinae</taxon>
        <taxon>Periplaneta</taxon>
    </lineage>
</organism>
<comment type="caution">
    <text evidence="2">The sequence shown here is derived from an EMBL/GenBank/DDBJ whole genome shotgun (WGS) entry which is preliminary data.</text>
</comment>
<dbReference type="PANTHER" id="PTHR47027:SF29">
    <property type="entry name" value="C2H2-TYPE DOMAIN-CONTAINING PROTEIN"/>
    <property type="match status" value="1"/>
</dbReference>
<evidence type="ECO:0000259" key="1">
    <source>
        <dbReference type="Pfam" id="PF00078"/>
    </source>
</evidence>
<name>A0ABQ8RYY1_PERAM</name>
<protein>
    <recommendedName>
        <fullName evidence="1">Reverse transcriptase domain-containing protein</fullName>
    </recommendedName>
</protein>
<dbReference type="EMBL" id="JAJSOF020000039">
    <property type="protein sequence ID" value="KAJ4426939.1"/>
    <property type="molecule type" value="Genomic_DNA"/>
</dbReference>
<gene>
    <name evidence="2" type="ORF">ANN_26738</name>
</gene>
<sequence>MNHKRMLANAAAIVTFGVDGSPGRKRFQSLSERTTFHKHRQWTVKNQMFNSLIVFAYARRFFCTFDPKSFKVGTEFSMAGHKLSEKEVGNTEAQAKLVKSRNEIEKEGESTAKKALDSSIKQNQGNNIGIRNIQGRKPPSSVLKKNWVQFKQQMLRVWKEIFEKVSLGPQNTASDIVSWTRQFRLGPSDTGQNCFGLSRTVDSFEQSFATTYRTLEFTSLYTLKSIPLFSERISYIYSGRELKYVILKIDHLLYEFNEHRFSDFQGMGKDFNIFATPFHVSIENLIPELQLELSGFVNRYPSRYTEKWLFEKRFDFPISKSKLFVRHHKKLETSKNLLSETRRKVQDNRQGLELNGLHQLLVYADDVNMLGENPQTIRENTEILLEASKAIGLEVNPEKTKYMIMSRDQNIVRNGNIKIGDLSFEEVEKFKYLGATATNINYTREEIKRRINMGNACYYSVEKLLSSSLLSKNLKVRIYKTVILPVVLYGCET</sequence>
<dbReference type="Proteomes" id="UP001148838">
    <property type="component" value="Unassembled WGS sequence"/>
</dbReference>
<keyword evidence="3" id="KW-1185">Reference proteome</keyword>
<accession>A0ABQ8RYY1</accession>
<evidence type="ECO:0000313" key="3">
    <source>
        <dbReference type="Proteomes" id="UP001148838"/>
    </source>
</evidence>
<proteinExistence type="predicted"/>
<reference evidence="2 3" key="1">
    <citation type="journal article" date="2022" name="Allergy">
        <title>Genome assembly and annotation of Periplaneta americana reveal a comprehensive cockroach allergen profile.</title>
        <authorList>
            <person name="Wang L."/>
            <person name="Xiong Q."/>
            <person name="Saelim N."/>
            <person name="Wang L."/>
            <person name="Nong W."/>
            <person name="Wan A.T."/>
            <person name="Shi M."/>
            <person name="Liu X."/>
            <person name="Cao Q."/>
            <person name="Hui J.H.L."/>
            <person name="Sookrung N."/>
            <person name="Leung T.F."/>
            <person name="Tungtrongchitr A."/>
            <person name="Tsui S.K.W."/>
        </authorList>
    </citation>
    <scope>NUCLEOTIDE SEQUENCE [LARGE SCALE GENOMIC DNA]</scope>
    <source>
        <strain evidence="2">PWHHKU_190912</strain>
    </source>
</reference>
<dbReference type="Pfam" id="PF00078">
    <property type="entry name" value="RVT_1"/>
    <property type="match status" value="1"/>
</dbReference>
<dbReference type="PANTHER" id="PTHR47027">
    <property type="entry name" value="REVERSE TRANSCRIPTASE DOMAIN-CONTAINING PROTEIN"/>
    <property type="match status" value="1"/>
</dbReference>